<dbReference type="CDD" id="cd01639">
    <property type="entry name" value="IMPase"/>
    <property type="match status" value="1"/>
</dbReference>
<dbReference type="OrthoDB" id="10254945at2759"/>
<evidence type="ECO:0000256" key="5">
    <source>
        <dbReference type="ARBA" id="ARBA00022723"/>
    </source>
</evidence>
<dbReference type="Pfam" id="PF00459">
    <property type="entry name" value="Inositol_P"/>
    <property type="match status" value="1"/>
</dbReference>
<sequence>MAEINLQEVHDLLISVAHEAGRMMLTATPSHLDSGTKKNCTSSHLTPSPSRSASLVPYMHPLLTTHFTAADLVTETDRAVEKMVSIRLLTPYPTFSFIGEETYVPGKTHLTSAPTFIVDPVDGTTNFVHAFPAFCISLGFTIDKVPTVGVIYNPFLDELYTGIKGQGAFLTRKGGEKARLPLRKEPEPLVDLSTCLIGAEWGSDRSGNNFELKSEVFKKLAATKEDGGAMVHSLRCVGSAALNIAYVAAGQQDVFWEGGCWAWDVAAGWCILIEAGGIMASGNPGDWEPEVDGRKYLAVRGAPSGQKQIVEEICQFPLQHPSIISPTSIVHLSIQHFKQREYFYQVESARLAKEISAREVDGKGETLMKQFATLIREQEKKLEELSRLAISLEEGIAQQAINFKEVVRLEKEILEIHGQSIAKRQNTFNVLAKEIRRLEGNVRGLKESFTTIPVELSRVAKSSISEVAARVAATVAAATEELESRVVEPQECSDRQDHRAPGEKHSQ</sequence>
<dbReference type="InterPro" id="IPR033942">
    <property type="entry name" value="IMPase"/>
</dbReference>
<dbReference type="GO" id="GO:0007165">
    <property type="term" value="P:signal transduction"/>
    <property type="evidence" value="ECO:0007669"/>
    <property type="project" value="TreeGrafter"/>
</dbReference>
<dbReference type="Gene3D" id="3.30.540.10">
    <property type="entry name" value="Fructose-1,6-Bisphosphatase, subunit A, domain 1"/>
    <property type="match status" value="1"/>
</dbReference>
<dbReference type="FunFam" id="3.40.190.80:FF:000012">
    <property type="entry name" value="Inositol-1-monophosphatase"/>
    <property type="match status" value="1"/>
</dbReference>
<evidence type="ECO:0000256" key="6">
    <source>
        <dbReference type="ARBA" id="ARBA00022801"/>
    </source>
</evidence>
<dbReference type="InterPro" id="IPR020550">
    <property type="entry name" value="Inositol_monophosphatase_CS"/>
</dbReference>
<organism evidence="11 12">
    <name type="scientific">Lachnellula cervina</name>
    <dbReference type="NCBI Taxonomy" id="1316786"/>
    <lineage>
        <taxon>Eukaryota</taxon>
        <taxon>Fungi</taxon>
        <taxon>Dikarya</taxon>
        <taxon>Ascomycota</taxon>
        <taxon>Pezizomycotina</taxon>
        <taxon>Leotiomycetes</taxon>
        <taxon>Helotiales</taxon>
        <taxon>Lachnaceae</taxon>
        <taxon>Lachnellula</taxon>
    </lineage>
</organism>
<feature type="coiled-coil region" evidence="9">
    <location>
        <begin position="368"/>
        <end position="395"/>
    </location>
</feature>
<dbReference type="EMBL" id="QGMG01000267">
    <property type="protein sequence ID" value="TVY55173.1"/>
    <property type="molecule type" value="Genomic_DNA"/>
</dbReference>
<keyword evidence="9" id="KW-0175">Coiled coil</keyword>
<dbReference type="SUPFAM" id="SSF56655">
    <property type="entry name" value="Carbohydrate phosphatase"/>
    <property type="match status" value="1"/>
</dbReference>
<dbReference type="GO" id="GO:0046872">
    <property type="term" value="F:metal ion binding"/>
    <property type="evidence" value="ECO:0007669"/>
    <property type="project" value="UniProtKB-KW"/>
</dbReference>
<dbReference type="GO" id="GO:0006020">
    <property type="term" value="P:inositol metabolic process"/>
    <property type="evidence" value="ECO:0007669"/>
    <property type="project" value="TreeGrafter"/>
</dbReference>
<dbReference type="FunFam" id="3.30.540.10:FF:000004">
    <property type="entry name" value="Inositol-1-monophosphatase"/>
    <property type="match status" value="1"/>
</dbReference>
<dbReference type="PROSITE" id="PS00630">
    <property type="entry name" value="IMP_2"/>
    <property type="match status" value="1"/>
</dbReference>
<protein>
    <recommendedName>
        <fullName evidence="4">inositol-phosphate phosphatase</fullName>
        <ecNumber evidence="4">3.1.3.25</ecNumber>
    </recommendedName>
</protein>
<keyword evidence="6" id="KW-0378">Hydrolase</keyword>
<evidence type="ECO:0000256" key="1">
    <source>
        <dbReference type="ARBA" id="ARBA00001033"/>
    </source>
</evidence>
<dbReference type="Proteomes" id="UP000481288">
    <property type="component" value="Unassembled WGS sequence"/>
</dbReference>
<evidence type="ECO:0000256" key="8">
    <source>
        <dbReference type="PIRSR" id="PIRSR600760-2"/>
    </source>
</evidence>
<accession>A0A7D8Z1J7</accession>
<feature type="region of interest" description="Disordered" evidence="10">
    <location>
        <begin position="483"/>
        <end position="507"/>
    </location>
</feature>
<proteinExistence type="inferred from homology"/>
<dbReference type="PROSITE" id="PS00629">
    <property type="entry name" value="IMP_1"/>
    <property type="match status" value="1"/>
</dbReference>
<comment type="catalytic activity">
    <reaction evidence="1">
        <text>a myo-inositol phosphate + H2O = myo-inositol + phosphate</text>
        <dbReference type="Rhea" id="RHEA:24056"/>
        <dbReference type="ChEBI" id="CHEBI:15377"/>
        <dbReference type="ChEBI" id="CHEBI:17268"/>
        <dbReference type="ChEBI" id="CHEBI:43474"/>
        <dbReference type="ChEBI" id="CHEBI:84139"/>
        <dbReference type="EC" id="3.1.3.25"/>
    </reaction>
</comment>
<keyword evidence="5 8" id="KW-0479">Metal-binding</keyword>
<evidence type="ECO:0000256" key="7">
    <source>
        <dbReference type="ARBA" id="ARBA00022842"/>
    </source>
</evidence>
<dbReference type="Gene3D" id="3.40.190.80">
    <property type="match status" value="1"/>
</dbReference>
<comment type="similarity">
    <text evidence="3">Belongs to the inositol monophosphatase superfamily.</text>
</comment>
<feature type="binding site" evidence="8">
    <location>
        <position position="119"/>
    </location>
    <ligand>
        <name>Mg(2+)</name>
        <dbReference type="ChEBI" id="CHEBI:18420"/>
        <label>1</label>
        <note>catalytic</note>
    </ligand>
</feature>
<dbReference type="PANTHER" id="PTHR20854:SF4">
    <property type="entry name" value="INOSITOL-1-MONOPHOSPHATASE-RELATED"/>
    <property type="match status" value="1"/>
</dbReference>
<feature type="binding site" evidence="8">
    <location>
        <position position="264"/>
    </location>
    <ligand>
        <name>Mg(2+)</name>
        <dbReference type="ChEBI" id="CHEBI:18420"/>
        <label>1</label>
        <note>catalytic</note>
    </ligand>
</feature>
<feature type="binding site" evidence="8">
    <location>
        <position position="122"/>
    </location>
    <ligand>
        <name>Mg(2+)</name>
        <dbReference type="ChEBI" id="CHEBI:18420"/>
        <label>1</label>
        <note>catalytic</note>
    </ligand>
</feature>
<evidence type="ECO:0000313" key="11">
    <source>
        <dbReference type="EMBL" id="TVY55173.1"/>
    </source>
</evidence>
<dbReference type="PRINTS" id="PR00377">
    <property type="entry name" value="IMPHPHTASES"/>
</dbReference>
<evidence type="ECO:0000256" key="10">
    <source>
        <dbReference type="SAM" id="MobiDB-lite"/>
    </source>
</evidence>
<evidence type="ECO:0000256" key="2">
    <source>
        <dbReference type="ARBA" id="ARBA00001946"/>
    </source>
</evidence>
<name>A0A7D8Z1J7_9HELO</name>
<feature type="region of interest" description="Disordered" evidence="10">
    <location>
        <begin position="29"/>
        <end position="51"/>
    </location>
</feature>
<keyword evidence="12" id="KW-1185">Reference proteome</keyword>
<comment type="caution">
    <text evidence="11">The sequence shown here is derived from an EMBL/GenBank/DDBJ whole genome shotgun (WGS) entry which is preliminary data.</text>
</comment>
<dbReference type="GO" id="GO:0008934">
    <property type="term" value="F:inositol monophosphate 1-phosphatase activity"/>
    <property type="evidence" value="ECO:0007669"/>
    <property type="project" value="InterPro"/>
</dbReference>
<dbReference type="EC" id="3.1.3.25" evidence="4"/>
<evidence type="ECO:0000256" key="4">
    <source>
        <dbReference type="ARBA" id="ARBA00013106"/>
    </source>
</evidence>
<comment type="cofactor">
    <cofactor evidence="2 8">
        <name>Mg(2+)</name>
        <dbReference type="ChEBI" id="CHEBI:18420"/>
    </cofactor>
</comment>
<dbReference type="AlphaFoldDB" id="A0A7D8Z1J7"/>
<evidence type="ECO:0000256" key="9">
    <source>
        <dbReference type="SAM" id="Coils"/>
    </source>
</evidence>
<dbReference type="PANTHER" id="PTHR20854">
    <property type="entry name" value="INOSITOL MONOPHOSPHATASE"/>
    <property type="match status" value="1"/>
</dbReference>
<gene>
    <name evidence="11" type="primary">INM2</name>
    <name evidence="11" type="ORF">LCER1_G004191</name>
</gene>
<evidence type="ECO:0000256" key="3">
    <source>
        <dbReference type="ARBA" id="ARBA00009759"/>
    </source>
</evidence>
<evidence type="ECO:0000313" key="12">
    <source>
        <dbReference type="Proteomes" id="UP000481288"/>
    </source>
</evidence>
<reference evidence="11 12" key="1">
    <citation type="submission" date="2018-05" db="EMBL/GenBank/DDBJ databases">
        <title>Whole genome sequencing for identification of molecular markers to develop diagnostic detection tools for the regulated plant pathogen Lachnellula willkommii.</title>
        <authorList>
            <person name="Giroux E."/>
            <person name="Bilodeau G."/>
        </authorList>
    </citation>
    <scope>NUCLEOTIDE SEQUENCE [LARGE SCALE GENOMIC DNA]</scope>
    <source>
        <strain evidence="11 12">CBS 625.97</strain>
    </source>
</reference>
<keyword evidence="7 8" id="KW-0460">Magnesium</keyword>
<dbReference type="GO" id="GO:0046854">
    <property type="term" value="P:phosphatidylinositol phosphate biosynthetic process"/>
    <property type="evidence" value="ECO:0007669"/>
    <property type="project" value="InterPro"/>
</dbReference>
<feature type="binding site" evidence="8">
    <location>
        <position position="100"/>
    </location>
    <ligand>
        <name>Mg(2+)</name>
        <dbReference type="ChEBI" id="CHEBI:18420"/>
        <label>1</label>
        <note>catalytic</note>
    </ligand>
</feature>
<dbReference type="InterPro" id="IPR000760">
    <property type="entry name" value="Inositol_monophosphatase-like"/>
</dbReference>
<dbReference type="InterPro" id="IPR020583">
    <property type="entry name" value="Inositol_monoP_metal-BS"/>
</dbReference>